<dbReference type="HOGENOM" id="CLU_131457_2_0_11"/>
<dbReference type="eggNOG" id="ENOG5033E18">
    <property type="taxonomic scope" value="Bacteria"/>
</dbReference>
<dbReference type="AlphaFoldDB" id="E4N2R9"/>
<keyword evidence="2" id="KW-1185">Reference proteome</keyword>
<dbReference type="KEGG" id="ksk:KSE_66950"/>
<organism evidence="1 2">
    <name type="scientific">Kitasatospora setae (strain ATCC 33774 / DSM 43861 / JCM 3304 / KCC A-0304 / NBRC 14216 / KM-6054)</name>
    <name type="common">Streptomyces setae</name>
    <dbReference type="NCBI Taxonomy" id="452652"/>
    <lineage>
        <taxon>Bacteria</taxon>
        <taxon>Bacillati</taxon>
        <taxon>Actinomycetota</taxon>
        <taxon>Actinomycetes</taxon>
        <taxon>Kitasatosporales</taxon>
        <taxon>Streptomycetaceae</taxon>
        <taxon>Kitasatospora</taxon>
    </lineage>
</organism>
<name>E4N2R9_KITSK</name>
<dbReference type="Proteomes" id="UP000007076">
    <property type="component" value="Chromosome"/>
</dbReference>
<accession>E4N2R9</accession>
<evidence type="ECO:0000313" key="1">
    <source>
        <dbReference type="EMBL" id="BAJ32453.1"/>
    </source>
</evidence>
<dbReference type="EMBL" id="AP010968">
    <property type="protein sequence ID" value="BAJ32453.1"/>
    <property type="molecule type" value="Genomic_DNA"/>
</dbReference>
<protein>
    <recommendedName>
        <fullName evidence="3">DUF1877 domain-containing protein</fullName>
    </recommendedName>
</protein>
<reference evidence="1 2" key="1">
    <citation type="journal article" date="2010" name="DNA Res.">
        <title>Genome sequence of Kitasatospora setae NBRC 14216T: an evolutionary snapshot of the family Streptomycetaceae.</title>
        <authorList>
            <person name="Ichikawa N."/>
            <person name="Oguchi A."/>
            <person name="Ikeda H."/>
            <person name="Ishikawa J."/>
            <person name="Kitani S."/>
            <person name="Watanabe Y."/>
            <person name="Nakamura S."/>
            <person name="Katano Y."/>
            <person name="Kishi E."/>
            <person name="Sasagawa M."/>
            <person name="Ankai A."/>
            <person name="Fukui S."/>
            <person name="Hashimoto Y."/>
            <person name="Kamata S."/>
            <person name="Otoguro M."/>
            <person name="Tanikawa S."/>
            <person name="Nihira T."/>
            <person name="Horinouchi S."/>
            <person name="Ohnishi Y."/>
            <person name="Hayakawa M."/>
            <person name="Kuzuyama T."/>
            <person name="Arisawa A."/>
            <person name="Nomoto F."/>
            <person name="Miura H."/>
            <person name="Takahashi Y."/>
            <person name="Fujita N."/>
        </authorList>
    </citation>
    <scope>NUCLEOTIDE SEQUENCE [LARGE SCALE GENOMIC DNA]</scope>
    <source>
        <strain evidence="2">ATCC 33774 / DSM 43861 / JCM 3304 / KCC A-0304 / NBRC 14216 / KM-6054</strain>
    </source>
</reference>
<gene>
    <name evidence="1" type="ordered locus">KSE_66950</name>
</gene>
<proteinExistence type="predicted"/>
<dbReference type="PATRIC" id="fig|452652.3.peg.6716"/>
<evidence type="ECO:0008006" key="3">
    <source>
        <dbReference type="Google" id="ProtNLM"/>
    </source>
</evidence>
<sequence length="154" mass="15830">MPAARISGMPLCDYFSAADDSAALAVLDAPGGPAEGGLDTLPLKDVDPVVVLARLEAVLTGCRYEEARARPRAGLLLSEPEAEEAFVVAVSDTLAAALAALPAAELPGRAAAWSGSGDLQDVTPAEAAAALDALSGLARRARAAHHRLYCWWAL</sequence>
<evidence type="ECO:0000313" key="2">
    <source>
        <dbReference type="Proteomes" id="UP000007076"/>
    </source>
</evidence>